<feature type="transmembrane region" description="Helical" evidence="1">
    <location>
        <begin position="244"/>
        <end position="261"/>
    </location>
</feature>
<sequence length="364" mass="40466">MSKFLIALILGPPLAFFTTKYIWDTLAEWMVDLIQMCIDAVYHDADNGIRGVYTGFKHLDMLATLYVSLFKFSFRIPIGRAVDQVMLSFCGVILAIMNVEGSRRNIASTPLSWTVVWAMIGNMCGVSAIFPVYVPLYLYYSPAPTGKNVSGYIVSPNRANAILITVLIGYFAPTAYMIAGVTPETHLEETFIALWQIGPLWTIPMCHAFEYLFDIISPITSNEKDKDLAERMAIVDSKNAVERLYLFLGVLCILVYYGTYIHLSWSGIKVWDALVELVAAPVTLPTGLTYFQVGGFLASYTFFMDLFSTLLGCVLWGVLDDGYTGAAILLLTSPIVGPSAATCIYAAYRENRLLDTRKLVKKTD</sequence>
<dbReference type="Proteomes" id="UP000077315">
    <property type="component" value="Unassembled WGS sequence"/>
</dbReference>
<feature type="transmembrane region" description="Helical" evidence="1">
    <location>
        <begin position="159"/>
        <end position="179"/>
    </location>
</feature>
<keyword evidence="1" id="KW-0812">Transmembrane</keyword>
<name>A0A162UXU9_PHYB8</name>
<evidence type="ECO:0000313" key="2">
    <source>
        <dbReference type="EMBL" id="OAD78692.1"/>
    </source>
</evidence>
<keyword evidence="1" id="KW-1133">Transmembrane helix</keyword>
<dbReference type="EMBL" id="KV440973">
    <property type="protein sequence ID" value="OAD78692.1"/>
    <property type="molecule type" value="Genomic_DNA"/>
</dbReference>
<dbReference type="VEuPathDB" id="FungiDB:PHYBLDRAFT_140749"/>
<feature type="transmembrane region" description="Helical" evidence="1">
    <location>
        <begin position="111"/>
        <end position="139"/>
    </location>
</feature>
<dbReference type="AlphaFoldDB" id="A0A162UXU9"/>
<dbReference type="InParanoid" id="A0A162UXU9"/>
<dbReference type="OrthoDB" id="2281895at2759"/>
<protein>
    <submittedName>
        <fullName evidence="2">Uncharacterized protein</fullName>
    </submittedName>
</protein>
<evidence type="ECO:0000256" key="1">
    <source>
        <dbReference type="SAM" id="Phobius"/>
    </source>
</evidence>
<dbReference type="STRING" id="763407.A0A162UXU9"/>
<feature type="transmembrane region" description="Helical" evidence="1">
    <location>
        <begin position="300"/>
        <end position="319"/>
    </location>
</feature>
<organism evidence="2 3">
    <name type="scientific">Phycomyces blakesleeanus (strain ATCC 8743b / DSM 1359 / FGSC 10004 / NBRC 33097 / NRRL 1555)</name>
    <dbReference type="NCBI Taxonomy" id="763407"/>
    <lineage>
        <taxon>Eukaryota</taxon>
        <taxon>Fungi</taxon>
        <taxon>Fungi incertae sedis</taxon>
        <taxon>Mucoromycota</taxon>
        <taxon>Mucoromycotina</taxon>
        <taxon>Mucoromycetes</taxon>
        <taxon>Mucorales</taxon>
        <taxon>Phycomycetaceae</taxon>
        <taxon>Phycomyces</taxon>
    </lineage>
</organism>
<feature type="transmembrane region" description="Helical" evidence="1">
    <location>
        <begin position="325"/>
        <end position="348"/>
    </location>
</feature>
<dbReference type="GeneID" id="28991360"/>
<evidence type="ECO:0000313" key="3">
    <source>
        <dbReference type="Proteomes" id="UP000077315"/>
    </source>
</evidence>
<dbReference type="RefSeq" id="XP_018296732.1">
    <property type="nucleotide sequence ID" value="XM_018430454.1"/>
</dbReference>
<proteinExistence type="predicted"/>
<keyword evidence="1" id="KW-0472">Membrane</keyword>
<gene>
    <name evidence="2" type="ORF">PHYBLDRAFT_140749</name>
</gene>
<accession>A0A162UXU9</accession>
<keyword evidence="3" id="KW-1185">Reference proteome</keyword>
<reference evidence="3" key="1">
    <citation type="submission" date="2015-06" db="EMBL/GenBank/DDBJ databases">
        <title>Expansion of signal transduction pathways in fungi by whole-genome duplication.</title>
        <authorList>
            <consortium name="DOE Joint Genome Institute"/>
            <person name="Corrochano L.M."/>
            <person name="Kuo A."/>
            <person name="Marcet-Houben M."/>
            <person name="Polaino S."/>
            <person name="Salamov A."/>
            <person name="Villalobos J.M."/>
            <person name="Alvarez M.I."/>
            <person name="Avalos J."/>
            <person name="Benito E.P."/>
            <person name="Benoit I."/>
            <person name="Burger G."/>
            <person name="Camino L.P."/>
            <person name="Canovas D."/>
            <person name="Cerda-Olmedo E."/>
            <person name="Cheng J.-F."/>
            <person name="Dominguez A."/>
            <person name="Elias M."/>
            <person name="Eslava A.P."/>
            <person name="Glaser F."/>
            <person name="Grimwood J."/>
            <person name="Gutierrez G."/>
            <person name="Heitman J."/>
            <person name="Henrissat B."/>
            <person name="Iturriaga E.A."/>
            <person name="Lang B.F."/>
            <person name="Lavin J.L."/>
            <person name="Lee S."/>
            <person name="Li W."/>
            <person name="Lindquist E."/>
            <person name="Lopez-Garcia S."/>
            <person name="Luque E.M."/>
            <person name="Marcos A.T."/>
            <person name="Martin J."/>
            <person name="McCluskey K."/>
            <person name="Medina H.R."/>
            <person name="Miralles-Duran A."/>
            <person name="Miyazaki A."/>
            <person name="Munoz-Torres E."/>
            <person name="Oguiza J.A."/>
            <person name="Ohm R."/>
            <person name="Olmedo M."/>
            <person name="Orejas M."/>
            <person name="Ortiz-Castellanos L."/>
            <person name="Pisabarro A.G."/>
            <person name="Rodriguez-Romero J."/>
            <person name="Ruiz-Herrera J."/>
            <person name="Ruiz-Vazquez R."/>
            <person name="Sanz C."/>
            <person name="Schackwitz W."/>
            <person name="Schmutz J."/>
            <person name="Shahriari M."/>
            <person name="Shelest E."/>
            <person name="Silva-Franco F."/>
            <person name="Soanes D."/>
            <person name="Syed K."/>
            <person name="Tagua V.G."/>
            <person name="Talbot N.J."/>
            <person name="Thon M."/>
            <person name="De vries R.P."/>
            <person name="Wiebenga A."/>
            <person name="Yadav J.S."/>
            <person name="Braun E.L."/>
            <person name="Baker S."/>
            <person name="Garre V."/>
            <person name="Horwitz B."/>
            <person name="Torres-Martinez S."/>
            <person name="Idnurm A."/>
            <person name="Herrera-Estrella A."/>
            <person name="Gabaldon T."/>
            <person name="Grigoriev I.V."/>
        </authorList>
    </citation>
    <scope>NUCLEOTIDE SEQUENCE [LARGE SCALE GENOMIC DNA]</scope>
    <source>
        <strain evidence="3">NRRL 1555(-)</strain>
    </source>
</reference>